<name>A0ABR0IZK2_9EURO</name>
<keyword evidence="9" id="KW-1185">Reference proteome</keyword>
<accession>A0ABR0IZK2</accession>
<comment type="catalytic activity">
    <reaction evidence="4">
        <text>an aldehyde + NAD(+) + H2O = a carboxylate + NADH + 2 H(+)</text>
        <dbReference type="Rhea" id="RHEA:16185"/>
        <dbReference type="ChEBI" id="CHEBI:15377"/>
        <dbReference type="ChEBI" id="CHEBI:15378"/>
        <dbReference type="ChEBI" id="CHEBI:17478"/>
        <dbReference type="ChEBI" id="CHEBI:29067"/>
        <dbReference type="ChEBI" id="CHEBI:57540"/>
        <dbReference type="ChEBI" id="CHEBI:57945"/>
        <dbReference type="EC" id="1.2.1.3"/>
    </reaction>
</comment>
<dbReference type="EMBL" id="JAVRRF010000028">
    <property type="protein sequence ID" value="KAK5052869.1"/>
    <property type="molecule type" value="Genomic_DNA"/>
</dbReference>
<dbReference type="Proteomes" id="UP001345691">
    <property type="component" value="Unassembled WGS sequence"/>
</dbReference>
<evidence type="ECO:0000256" key="6">
    <source>
        <dbReference type="RuleBase" id="RU003345"/>
    </source>
</evidence>
<evidence type="ECO:0000259" key="7">
    <source>
        <dbReference type="Pfam" id="PF00171"/>
    </source>
</evidence>
<dbReference type="Gene3D" id="3.40.605.10">
    <property type="entry name" value="Aldehyde Dehydrogenase, Chain A, domain 1"/>
    <property type="match status" value="1"/>
</dbReference>
<dbReference type="InterPro" id="IPR029510">
    <property type="entry name" value="Ald_DH_CS_GLU"/>
</dbReference>
<evidence type="ECO:0000256" key="5">
    <source>
        <dbReference type="PROSITE-ProRule" id="PRU10007"/>
    </source>
</evidence>
<comment type="similarity">
    <text evidence="1 6">Belongs to the aldehyde dehydrogenase family.</text>
</comment>
<dbReference type="PANTHER" id="PTHR11699">
    <property type="entry name" value="ALDEHYDE DEHYDROGENASE-RELATED"/>
    <property type="match status" value="1"/>
</dbReference>
<evidence type="ECO:0000313" key="8">
    <source>
        <dbReference type="EMBL" id="KAK5052869.1"/>
    </source>
</evidence>
<feature type="domain" description="Aldehyde dehydrogenase" evidence="7">
    <location>
        <begin position="39"/>
        <end position="495"/>
    </location>
</feature>
<evidence type="ECO:0000256" key="4">
    <source>
        <dbReference type="ARBA" id="ARBA00049194"/>
    </source>
</evidence>
<proteinExistence type="inferred from homology"/>
<evidence type="ECO:0000256" key="2">
    <source>
        <dbReference type="ARBA" id="ARBA00023002"/>
    </source>
</evidence>
<keyword evidence="2 6" id="KW-0560">Oxidoreductase</keyword>
<dbReference type="InterPro" id="IPR016162">
    <property type="entry name" value="Ald_DH_N"/>
</dbReference>
<sequence>MGEYQEYQFLKDVEGKILIDNLVRSPGSKVKKLVAADTKSFSSLVNPKDDSLVNDRHAICGQSDVDRAVASAHKAFRGPWSQISGAQRGAIMFRWADLLEKNAGEAAYYESICSGRPVGQMVKEIPWIARVIRYYAGWCDKLEGDSMNDDDGFYKIVRHEPLGVCTGITPWNGPMMVLSLKAAPALATGNTFILKPPELSPLSSLFASHLLGQAGAPEGVLNVVTGDGSTGALLAGHMRIQKVSFTGSVPTGRKIAAAANESNMKRVTLELGGKSPALVFADADLTDAISWLTRGITQNTGQACIASSRVYVEESIADELIQAIQTNFEAANFNLGNDPQDHKTTYGPLISKAQKQRVSAFIEQGKKDASLVVGGAQTTESGNYISPVIFKNPSPDATIYKEEIFGPVLCIQTFKTEDEAVTRANDSVFGLAAYVFTRDVKRVLRVSKALEAGLVGVNAGVALFPNAPFGGYKTSGVGKELGRYALDDYQNTKTIFIGTHSDAAFWANKKGV</sequence>
<feature type="active site" evidence="5">
    <location>
        <position position="270"/>
    </location>
</feature>
<dbReference type="InterPro" id="IPR016161">
    <property type="entry name" value="Ald_DH/histidinol_DH"/>
</dbReference>
<reference evidence="8 9" key="1">
    <citation type="submission" date="2023-08" db="EMBL/GenBank/DDBJ databases">
        <title>Black Yeasts Isolated from many extreme environments.</title>
        <authorList>
            <person name="Coleine C."/>
            <person name="Stajich J.E."/>
            <person name="Selbmann L."/>
        </authorList>
    </citation>
    <scope>NUCLEOTIDE SEQUENCE [LARGE SCALE GENOMIC DNA]</scope>
    <source>
        <strain evidence="8 9">CCFEE 6328</strain>
    </source>
</reference>
<dbReference type="SUPFAM" id="SSF53720">
    <property type="entry name" value="ALDH-like"/>
    <property type="match status" value="1"/>
</dbReference>
<evidence type="ECO:0000256" key="3">
    <source>
        <dbReference type="ARBA" id="ARBA00024226"/>
    </source>
</evidence>
<gene>
    <name evidence="8" type="ORF">LTR69_009695</name>
</gene>
<dbReference type="EC" id="1.2.1.3" evidence="3"/>
<evidence type="ECO:0000256" key="1">
    <source>
        <dbReference type="ARBA" id="ARBA00009986"/>
    </source>
</evidence>
<dbReference type="Gene3D" id="3.40.309.10">
    <property type="entry name" value="Aldehyde Dehydrogenase, Chain A, domain 2"/>
    <property type="match status" value="1"/>
</dbReference>
<evidence type="ECO:0000313" key="9">
    <source>
        <dbReference type="Proteomes" id="UP001345691"/>
    </source>
</evidence>
<comment type="caution">
    <text evidence="8">The sequence shown here is derived from an EMBL/GenBank/DDBJ whole genome shotgun (WGS) entry which is preliminary data.</text>
</comment>
<organism evidence="8 9">
    <name type="scientific">Exophiala sideris</name>
    <dbReference type="NCBI Taxonomy" id="1016849"/>
    <lineage>
        <taxon>Eukaryota</taxon>
        <taxon>Fungi</taxon>
        <taxon>Dikarya</taxon>
        <taxon>Ascomycota</taxon>
        <taxon>Pezizomycotina</taxon>
        <taxon>Eurotiomycetes</taxon>
        <taxon>Chaetothyriomycetidae</taxon>
        <taxon>Chaetothyriales</taxon>
        <taxon>Herpotrichiellaceae</taxon>
        <taxon>Exophiala</taxon>
    </lineage>
</organism>
<dbReference type="InterPro" id="IPR016163">
    <property type="entry name" value="Ald_DH_C"/>
</dbReference>
<dbReference type="PROSITE" id="PS00687">
    <property type="entry name" value="ALDEHYDE_DEHYDR_GLU"/>
    <property type="match status" value="1"/>
</dbReference>
<protein>
    <recommendedName>
        <fullName evidence="3">aldehyde dehydrogenase (NAD(+))</fullName>
        <ecNumber evidence="3">1.2.1.3</ecNumber>
    </recommendedName>
</protein>
<dbReference type="Pfam" id="PF00171">
    <property type="entry name" value="Aldedh"/>
    <property type="match status" value="1"/>
</dbReference>
<dbReference type="InterPro" id="IPR015590">
    <property type="entry name" value="Aldehyde_DH_dom"/>
</dbReference>